<protein>
    <recommendedName>
        <fullName evidence="14">PIPK domain-containing protein</fullName>
    </recommendedName>
</protein>
<comment type="similarity">
    <text evidence="2">Belongs to the eukaryotic ribosomal protein eS4 family.</text>
</comment>
<dbReference type="PROSITE" id="PS50889">
    <property type="entry name" value="S4"/>
    <property type="match status" value="1"/>
</dbReference>
<keyword evidence="7 13" id="KW-1133">Transmembrane helix</keyword>
<evidence type="ECO:0000256" key="5">
    <source>
        <dbReference type="ARBA" id="ARBA00022884"/>
    </source>
</evidence>
<dbReference type="eggNOG" id="KOG0378">
    <property type="taxonomic scope" value="Eukaryota"/>
</dbReference>
<evidence type="ECO:0000256" key="3">
    <source>
        <dbReference type="ARBA" id="ARBA00022692"/>
    </source>
</evidence>
<feature type="region of interest" description="Disordered" evidence="12">
    <location>
        <begin position="689"/>
        <end position="726"/>
    </location>
</feature>
<dbReference type="Gene3D" id="3.10.290.10">
    <property type="entry name" value="RNA-binding S4 domain"/>
    <property type="match status" value="1"/>
</dbReference>
<dbReference type="InterPro" id="IPR000876">
    <property type="entry name" value="Ribosomal_eS4"/>
</dbReference>
<dbReference type="HAMAP" id="MF_00485">
    <property type="entry name" value="Ribosomal_eS4"/>
    <property type="match status" value="1"/>
</dbReference>
<dbReference type="GO" id="GO:0016020">
    <property type="term" value="C:membrane"/>
    <property type="evidence" value="ECO:0007669"/>
    <property type="project" value="UniProtKB-SubCell"/>
</dbReference>
<reference evidence="16" key="1">
    <citation type="journal article" date="2006" name="Science">
        <title>Phytophthora genome sequences uncover evolutionary origins and mechanisms of pathogenesis.</title>
        <authorList>
            <person name="Tyler B.M."/>
            <person name="Tripathy S."/>
            <person name="Zhang X."/>
            <person name="Dehal P."/>
            <person name="Jiang R.H."/>
            <person name="Aerts A."/>
            <person name="Arredondo F.D."/>
            <person name="Baxter L."/>
            <person name="Bensasson D."/>
            <person name="Beynon J.L."/>
            <person name="Chapman J."/>
            <person name="Damasceno C.M."/>
            <person name="Dorrance A.E."/>
            <person name="Dou D."/>
            <person name="Dickerman A.W."/>
            <person name="Dubchak I.L."/>
            <person name="Garbelotto M."/>
            <person name="Gijzen M."/>
            <person name="Gordon S.G."/>
            <person name="Govers F."/>
            <person name="Grunwald N.J."/>
            <person name="Huang W."/>
            <person name="Ivors K.L."/>
            <person name="Jones R.W."/>
            <person name="Kamoun S."/>
            <person name="Krampis K."/>
            <person name="Lamour K.H."/>
            <person name="Lee M.K."/>
            <person name="McDonald W.H."/>
            <person name="Medina M."/>
            <person name="Meijer H.J."/>
            <person name="Nordberg E.K."/>
            <person name="Maclean D.J."/>
            <person name="Ospina-Giraldo M.D."/>
            <person name="Morris P.F."/>
            <person name="Phuntumart V."/>
            <person name="Putnam N.H."/>
            <person name="Rash S."/>
            <person name="Rose J.K."/>
            <person name="Sakihama Y."/>
            <person name="Salamov A.A."/>
            <person name="Savidor A."/>
            <person name="Scheuring C.F."/>
            <person name="Smith B.M."/>
            <person name="Sobral B.W."/>
            <person name="Terry A."/>
            <person name="Torto-Alalibo T.A."/>
            <person name="Win J."/>
            <person name="Xu Z."/>
            <person name="Zhang H."/>
            <person name="Grigoriev I.V."/>
            <person name="Rokhsar D.S."/>
            <person name="Boore J.L."/>
        </authorList>
    </citation>
    <scope>NUCLEOTIDE SEQUENCE [LARGE SCALE GENOMIC DNA]</scope>
    <source>
        <strain evidence="16">Pr102</strain>
    </source>
</reference>
<dbReference type="InterPro" id="IPR038237">
    <property type="entry name" value="Ribosomal_eS4_central_sf"/>
</dbReference>
<feature type="compositionally biased region" description="Polar residues" evidence="12">
    <location>
        <begin position="20"/>
        <end position="30"/>
    </location>
</feature>
<dbReference type="GO" id="GO:0006412">
    <property type="term" value="P:translation"/>
    <property type="evidence" value="ECO:0000318"/>
    <property type="project" value="GO_Central"/>
</dbReference>
<dbReference type="Gene3D" id="3.30.800.10">
    <property type="entry name" value="Phosphatidylinositol Phosphate Kinase II Beta"/>
    <property type="match status" value="1"/>
</dbReference>
<name>H3HE44_PHYRM</name>
<dbReference type="FunFam" id="2.30.30.30:FF:000005">
    <property type="entry name" value="40S ribosomal protein S4"/>
    <property type="match status" value="1"/>
</dbReference>
<sequence length="976" mass="109376">MAPAVVDASLDDDEVRPPSLIQQQSQMQSRNGEKNDGVVPPPMLQSAPTAEPGVRVVAALLRAPTAEAQKSQLVMSVGVLVVSVSLGASALCFHDELFEATGIQSGLLLGSAGSVSMCAVIIAAYLRTKWYRRHMHILLLNLALCEFCLAISFLLEPAWNRVGAGVGSDLSCRWLSTAREYLIMCSSAWTTCTALDLYYLMTNPFTSPRLNRHKYQGIAHFTAFMSAVIMCIWVFIVTPATITMVANLYVTLVSYGRFRRGVSATLRNRQVLLREGFLTTVTLIAYSALLVPFILWCLYKRPQHKKMKPKPGMVVDGSAQHEDDDAVRPQMNLALLDELVFYTTHGIAKAPSPEDAAWNACRFTAFRPLEFQRIRRFFGIEEDAYLSSLNACTTPKVSEGASGSFVYYSSDRSYVVKSLTHSESTFLHGILNEYSAYIEEQSGGSFLTRFLGSYSLELYGRPTHFVVMENVFDVQQGISIHQRYDIKGSWVDRNAQKPRRGAEATCRHFAGDKLRRNVCPNRAGAPHEPNVVLKDMDLTMKLRFGKNDGRKLLAQLMRDSDFLCAHGVMDYSLLLGVIEVSYLVNRQNILTRDGSVFLPADSFSGKPSTPRRRSGNNDNEQGPGFYYIGVIDMLQTWNLSKRFERFIKTAIFRKDPDGISAMPPKPYRDRFHRKLREIIHLGHNSSIVPPAPATVEGGSTNEDTGDGEAKRSTVKMPRGPRKHLKRMSAPKHWMLGKLDGIWAPRPSSGPHKLRECLPLIIILRNRLKYALTKQEVTMICMQKSVKVDGKIRVDPDFPAGFMDVVELPKTGDQFRLLFDTKGRFVLHRISDEEKKFKLAKVIRQEYTKKAIPYIATNDGRTIRYPDPVIKVGDTVKIDLETGKVTEHIKFEVGNLVAITRGRNAGRVGILHHIERHQGSFNIAHVKDSAGHDFATRLGNVFAVGQEARPWVSLPKGKGVKLNILEERELKEKRANN</sequence>
<dbReference type="CDD" id="cd00165">
    <property type="entry name" value="S4"/>
    <property type="match status" value="1"/>
</dbReference>
<dbReference type="CDD" id="cd06087">
    <property type="entry name" value="KOW_RPS4"/>
    <property type="match status" value="1"/>
</dbReference>
<dbReference type="InterPro" id="IPR014722">
    <property type="entry name" value="Rib_uL2_dom2"/>
</dbReference>
<keyword evidence="16" id="KW-1185">Reference proteome</keyword>
<dbReference type="InterPro" id="IPR013843">
    <property type="entry name" value="Ribosomal_eS4_N"/>
</dbReference>
<dbReference type="Gene3D" id="3.30.810.10">
    <property type="entry name" value="2-Layer Sandwich"/>
    <property type="match status" value="1"/>
</dbReference>
<organism evidence="15 16">
    <name type="scientific">Phytophthora ramorum</name>
    <name type="common">Sudden oak death agent</name>
    <dbReference type="NCBI Taxonomy" id="164328"/>
    <lineage>
        <taxon>Eukaryota</taxon>
        <taxon>Sar</taxon>
        <taxon>Stramenopiles</taxon>
        <taxon>Oomycota</taxon>
        <taxon>Peronosporomycetes</taxon>
        <taxon>Peronosporales</taxon>
        <taxon>Peronosporaceae</taxon>
        <taxon>Phytophthora</taxon>
    </lineage>
</organism>
<dbReference type="FunFam" id="2.40.50.740:FF:000001">
    <property type="entry name" value="40S ribosomal protein S4"/>
    <property type="match status" value="1"/>
</dbReference>
<feature type="transmembrane region" description="Helical" evidence="13">
    <location>
        <begin position="138"/>
        <end position="155"/>
    </location>
</feature>
<evidence type="ECO:0000313" key="16">
    <source>
        <dbReference type="Proteomes" id="UP000005238"/>
    </source>
</evidence>
<evidence type="ECO:0000256" key="12">
    <source>
        <dbReference type="SAM" id="MobiDB-lite"/>
    </source>
</evidence>
<dbReference type="SUPFAM" id="SSF56104">
    <property type="entry name" value="SAICAR synthase-like"/>
    <property type="match status" value="1"/>
</dbReference>
<keyword evidence="11" id="KW-0808">Transferase</keyword>
<dbReference type="FunFam" id="3.10.290.10:FF:000002">
    <property type="entry name" value="40S ribosomal protein S4"/>
    <property type="match status" value="1"/>
</dbReference>
<dbReference type="InterPro" id="IPR041982">
    <property type="entry name" value="Ribosomal_eS4_KOW"/>
</dbReference>
<dbReference type="GO" id="GO:0019843">
    <property type="term" value="F:rRNA binding"/>
    <property type="evidence" value="ECO:0007669"/>
    <property type="project" value="UniProtKB-KW"/>
</dbReference>
<dbReference type="eggNOG" id="KOG0229">
    <property type="taxonomic scope" value="Eukaryota"/>
</dbReference>
<dbReference type="InterPro" id="IPR032277">
    <property type="entry name" value="Ribosomal_eS4_C"/>
</dbReference>
<dbReference type="GO" id="GO:0003723">
    <property type="term" value="F:RNA binding"/>
    <property type="evidence" value="ECO:0000318"/>
    <property type="project" value="GO_Central"/>
</dbReference>
<dbReference type="Pfam" id="PF01504">
    <property type="entry name" value="PIP5K"/>
    <property type="match status" value="1"/>
</dbReference>
<dbReference type="GO" id="GO:0005524">
    <property type="term" value="F:ATP binding"/>
    <property type="evidence" value="ECO:0007669"/>
    <property type="project" value="UniProtKB-UniRule"/>
</dbReference>
<dbReference type="GO" id="GO:0022627">
    <property type="term" value="C:cytosolic small ribosomal subunit"/>
    <property type="evidence" value="ECO:0000318"/>
    <property type="project" value="GO_Central"/>
</dbReference>
<dbReference type="InterPro" id="IPR027484">
    <property type="entry name" value="PInositol-4-P-5-kinase_N"/>
</dbReference>
<feature type="transmembrane region" description="Helical" evidence="13">
    <location>
        <begin position="103"/>
        <end position="126"/>
    </location>
</feature>
<keyword evidence="9" id="KW-0687">Ribonucleoprotein</keyword>
<feature type="transmembrane region" description="Helical" evidence="13">
    <location>
        <begin position="221"/>
        <end position="250"/>
    </location>
</feature>
<evidence type="ECO:0000259" key="14">
    <source>
        <dbReference type="PROSITE" id="PS51455"/>
    </source>
</evidence>
<feature type="transmembrane region" description="Helical" evidence="13">
    <location>
        <begin position="277"/>
        <end position="299"/>
    </location>
</feature>
<keyword evidence="11" id="KW-0067">ATP-binding</keyword>
<evidence type="ECO:0000256" key="11">
    <source>
        <dbReference type="PROSITE-ProRule" id="PRU00781"/>
    </source>
</evidence>
<dbReference type="HOGENOM" id="CLU_007979_1_0_1"/>
<keyword evidence="8 13" id="KW-0472">Membrane</keyword>
<dbReference type="PANTHER" id="PTHR11581">
    <property type="entry name" value="30S/40S RIBOSOMAL PROTEIN S4"/>
    <property type="match status" value="1"/>
</dbReference>
<dbReference type="VEuPathDB" id="FungiDB:KRP22_13768"/>
<dbReference type="GO" id="GO:0046488">
    <property type="term" value="P:phosphatidylinositol metabolic process"/>
    <property type="evidence" value="ECO:0007669"/>
    <property type="project" value="UniProtKB-UniRule"/>
</dbReference>
<keyword evidence="11" id="KW-0418">Kinase</keyword>
<evidence type="ECO:0000256" key="1">
    <source>
        <dbReference type="ARBA" id="ARBA00004141"/>
    </source>
</evidence>
<feature type="region of interest" description="Disordered" evidence="12">
    <location>
        <begin position="1"/>
        <end position="50"/>
    </location>
</feature>
<dbReference type="Gene3D" id="1.20.1070.10">
    <property type="entry name" value="Rhodopsin 7-helix transmembrane proteins"/>
    <property type="match status" value="1"/>
</dbReference>
<evidence type="ECO:0000256" key="2">
    <source>
        <dbReference type="ARBA" id="ARBA00007500"/>
    </source>
</evidence>
<dbReference type="STRING" id="164328.H3HE44"/>
<dbReference type="PROSITE" id="PS00528">
    <property type="entry name" value="RIBOSOMAL_S4E"/>
    <property type="match status" value="1"/>
</dbReference>
<keyword evidence="5 10" id="KW-0694">RNA-binding</keyword>
<dbReference type="Pfam" id="PF00900">
    <property type="entry name" value="Ribosomal_S4e"/>
    <property type="match status" value="1"/>
</dbReference>
<dbReference type="Pfam" id="PF08071">
    <property type="entry name" value="RS4NT"/>
    <property type="match status" value="1"/>
</dbReference>
<reference evidence="15" key="2">
    <citation type="submission" date="2015-06" db="UniProtKB">
        <authorList>
            <consortium name="EnsemblProtists"/>
        </authorList>
    </citation>
    <scope>IDENTIFICATION</scope>
    <source>
        <strain evidence="15">Pr102</strain>
    </source>
</reference>
<keyword evidence="11" id="KW-0547">Nucleotide-binding</keyword>
<dbReference type="InterPro" id="IPR036986">
    <property type="entry name" value="S4_RNA-bd_sf"/>
</dbReference>
<evidence type="ECO:0000256" key="6">
    <source>
        <dbReference type="ARBA" id="ARBA00022980"/>
    </source>
</evidence>
<comment type="subcellular location">
    <subcellularLocation>
        <location evidence="1">Membrane</location>
        <topology evidence="1">Multi-pass membrane protein</topology>
    </subcellularLocation>
</comment>
<dbReference type="Gene3D" id="2.40.50.740">
    <property type="match status" value="1"/>
</dbReference>
<proteinExistence type="inferred from homology"/>
<dbReference type="GO" id="GO:0052742">
    <property type="term" value="F:phosphatidylinositol kinase activity"/>
    <property type="evidence" value="ECO:0007669"/>
    <property type="project" value="InterPro"/>
</dbReference>
<evidence type="ECO:0000256" key="7">
    <source>
        <dbReference type="ARBA" id="ARBA00022989"/>
    </source>
</evidence>
<dbReference type="SUPFAM" id="SSF81321">
    <property type="entry name" value="Family A G protein-coupled receptor-like"/>
    <property type="match status" value="1"/>
</dbReference>
<dbReference type="InterPro" id="IPR002942">
    <property type="entry name" value="S4_RNA-bd"/>
</dbReference>
<dbReference type="InterPro" id="IPR002498">
    <property type="entry name" value="PInositol-4-P-4/5-kinase_core"/>
</dbReference>
<dbReference type="Proteomes" id="UP000005238">
    <property type="component" value="Unassembled WGS sequence"/>
</dbReference>
<dbReference type="EMBL" id="DS566103">
    <property type="status" value="NOT_ANNOTATED_CDS"/>
    <property type="molecule type" value="Genomic_DNA"/>
</dbReference>
<feature type="domain" description="PIPK" evidence="14">
    <location>
        <begin position="303"/>
        <end position="679"/>
    </location>
</feature>
<dbReference type="InterPro" id="IPR027483">
    <property type="entry name" value="PInositol-4-P-4/5-kinase_C_sf"/>
</dbReference>
<dbReference type="GO" id="GO:0003735">
    <property type="term" value="F:structural constituent of ribosome"/>
    <property type="evidence" value="ECO:0000318"/>
    <property type="project" value="GO_Central"/>
</dbReference>
<evidence type="ECO:0000256" key="4">
    <source>
        <dbReference type="ARBA" id="ARBA00022730"/>
    </source>
</evidence>
<dbReference type="InterPro" id="IPR018199">
    <property type="entry name" value="Ribosomal_eS4_N_CS"/>
</dbReference>
<dbReference type="Gene3D" id="2.30.30.30">
    <property type="match status" value="1"/>
</dbReference>
<keyword evidence="6" id="KW-0689">Ribosomal protein</keyword>
<feature type="region of interest" description="Disordered" evidence="12">
    <location>
        <begin position="601"/>
        <end position="620"/>
    </location>
</feature>
<dbReference type="InterPro" id="IPR000832">
    <property type="entry name" value="GPCR_2_secretin-like"/>
</dbReference>
<accession>H3HE44</accession>
<dbReference type="CDD" id="cd00139">
    <property type="entry name" value="PIPKc"/>
    <property type="match status" value="1"/>
</dbReference>
<dbReference type="VEuPathDB" id="FungiDB:KRP23_9578"/>
<evidence type="ECO:0000256" key="8">
    <source>
        <dbReference type="ARBA" id="ARBA00023136"/>
    </source>
</evidence>
<dbReference type="AlphaFoldDB" id="H3HE44"/>
<keyword evidence="3 13" id="KW-0812">Transmembrane</keyword>
<dbReference type="GO" id="GO:0004930">
    <property type="term" value="F:G protein-coupled receptor activity"/>
    <property type="evidence" value="ECO:0007669"/>
    <property type="project" value="InterPro"/>
</dbReference>
<evidence type="ECO:0000256" key="13">
    <source>
        <dbReference type="SAM" id="Phobius"/>
    </source>
</evidence>
<dbReference type="PANTHER" id="PTHR11581:SF0">
    <property type="entry name" value="SMALL RIBOSOMAL SUBUNIT PROTEIN ES4"/>
    <property type="match status" value="1"/>
</dbReference>
<keyword evidence="4 10" id="KW-0699">rRNA-binding</keyword>
<dbReference type="EnsemblProtists" id="Phyra96779">
    <property type="protein sequence ID" value="Phyra96779"/>
    <property type="gene ID" value="Phyra96779"/>
</dbReference>
<dbReference type="SMART" id="SM00363">
    <property type="entry name" value="S4"/>
    <property type="match status" value="1"/>
</dbReference>
<dbReference type="PROSITE" id="PS51455">
    <property type="entry name" value="PIPK"/>
    <property type="match status" value="1"/>
</dbReference>
<dbReference type="VEuPathDB" id="FungiDB:KRP22_13769"/>
<dbReference type="VEuPathDB" id="FungiDB:KRP23_9579"/>
<dbReference type="InterPro" id="IPR013845">
    <property type="entry name" value="Ribosomal_eS4_central_region"/>
</dbReference>
<dbReference type="SMART" id="SM00330">
    <property type="entry name" value="PIPKc"/>
    <property type="match status" value="1"/>
</dbReference>
<evidence type="ECO:0000313" key="15">
    <source>
        <dbReference type="EnsemblProtists" id="Phyra96779"/>
    </source>
</evidence>
<dbReference type="Pfam" id="PF16121">
    <property type="entry name" value="40S_S4_C"/>
    <property type="match status" value="1"/>
</dbReference>
<evidence type="ECO:0000256" key="9">
    <source>
        <dbReference type="ARBA" id="ARBA00023274"/>
    </source>
</evidence>
<feature type="transmembrane region" description="Helical" evidence="13">
    <location>
        <begin position="73"/>
        <end position="91"/>
    </location>
</feature>
<dbReference type="InParanoid" id="H3HE44"/>
<dbReference type="Pfam" id="PF00002">
    <property type="entry name" value="7tm_2"/>
    <property type="match status" value="1"/>
</dbReference>
<evidence type="ECO:0000256" key="10">
    <source>
        <dbReference type="PROSITE-ProRule" id="PRU00182"/>
    </source>
</evidence>